<organism evidence="2 3">
    <name type="scientific">Cordyceps militaris</name>
    <name type="common">Caterpillar fungus</name>
    <name type="synonym">Clavaria militaris</name>
    <dbReference type="NCBI Taxonomy" id="73501"/>
    <lineage>
        <taxon>Eukaryota</taxon>
        <taxon>Fungi</taxon>
        <taxon>Dikarya</taxon>
        <taxon>Ascomycota</taxon>
        <taxon>Pezizomycotina</taxon>
        <taxon>Sordariomycetes</taxon>
        <taxon>Hypocreomycetidae</taxon>
        <taxon>Hypocreales</taxon>
        <taxon>Cordycipitaceae</taxon>
        <taxon>Cordyceps</taxon>
    </lineage>
</organism>
<gene>
    <name evidence="2" type="ORF">A9K55_005096</name>
</gene>
<sequence length="487" mass="54159">MPASSHIEPIYDTIHSVYPGRPRLVLGSTFSVSNSRRLQHIVMEETTVEDSLKRVILGALPKTRVQSVQATAAAGLHRIYRATTQDGGIIQCSLPPSPNRLILRCEYGSIRSEAAVLQWLSWLGKGRPESDSPKSKTVDFEEDKKEARNRIRVDAISEYLPKLLDHGVSGSLHPLQYNVILPRPGRLLSMLAIPLTAAERRSIDFQIGQMLRGMSLLRSPASRFGNAENMLPPAPQRSSSAQCRASLQAPSESFTKWSDAFGHMLQSAIQDAQANQITASYDSIRRLLHRFTHVLDGVLEPRLVFVDAGLDKNVLVAMQEAESDEPGTSESDNVTADELDSSESESSGSAATPVKVTGLREWIKPVFGDPLMSVIFCQAPSESLLRGFCTSLPDTLDDMDEVSESLSQKRQHAQIRLNLYRIYHALNAISVEYIRRDVDSDPRELRARKALVEAVRELEALDEAETSKRRRRCLEVTSSKRHKTLSP</sequence>
<feature type="region of interest" description="Disordered" evidence="1">
    <location>
        <begin position="320"/>
        <end position="352"/>
    </location>
</feature>
<dbReference type="EMBL" id="CP023325">
    <property type="protein sequence ID" value="ATY64677.1"/>
    <property type="molecule type" value="Genomic_DNA"/>
</dbReference>
<dbReference type="VEuPathDB" id="FungiDB:CCM_01229"/>
<protein>
    <submittedName>
        <fullName evidence="2">Uncharacterized protein</fullName>
    </submittedName>
</protein>
<dbReference type="VEuPathDB" id="FungiDB:A9K55_005096"/>
<dbReference type="OrthoDB" id="5210591at2759"/>
<accession>A0A2H4SNJ5</accession>
<name>A0A2H4SNJ5_CORMI</name>
<proteinExistence type="predicted"/>
<reference evidence="2 3" key="1">
    <citation type="journal article" date="2017" name="BMC Genomics">
        <title>Chromosome level assembly and secondary metabolite potential of the parasitic fungus Cordyceps militaris.</title>
        <authorList>
            <person name="Kramer G.J."/>
            <person name="Nodwell J.R."/>
        </authorList>
    </citation>
    <scope>NUCLEOTIDE SEQUENCE [LARGE SCALE GENOMIC DNA]</scope>
    <source>
        <strain evidence="2 3">ATCC 34164</strain>
    </source>
</reference>
<evidence type="ECO:0000256" key="1">
    <source>
        <dbReference type="SAM" id="MobiDB-lite"/>
    </source>
</evidence>
<evidence type="ECO:0000313" key="2">
    <source>
        <dbReference type="EMBL" id="ATY64677.1"/>
    </source>
</evidence>
<dbReference type="AlphaFoldDB" id="A0A2H4SNJ5"/>
<evidence type="ECO:0000313" key="3">
    <source>
        <dbReference type="Proteomes" id="UP000323067"/>
    </source>
</evidence>
<dbReference type="Proteomes" id="UP000323067">
    <property type="component" value="Chromosome v"/>
</dbReference>